<dbReference type="EMBL" id="JBHRXN010000011">
    <property type="protein sequence ID" value="MFC3531732.1"/>
    <property type="molecule type" value="Genomic_DNA"/>
</dbReference>
<dbReference type="PANTHER" id="PTHR40094">
    <property type="entry name" value="ALPHA-2-MACROGLOBULIN HOMOLOG"/>
    <property type="match status" value="1"/>
</dbReference>
<feature type="domain" description="Alpha-2-macroglobulin bait region" evidence="3">
    <location>
        <begin position="982"/>
        <end position="1166"/>
    </location>
</feature>
<evidence type="ECO:0000313" key="5">
    <source>
        <dbReference type="EMBL" id="MFC3531732.1"/>
    </source>
</evidence>
<dbReference type="Pfam" id="PF00207">
    <property type="entry name" value="A2M"/>
    <property type="match status" value="1"/>
</dbReference>
<keyword evidence="6" id="KW-1185">Reference proteome</keyword>
<dbReference type="InterPro" id="IPR041246">
    <property type="entry name" value="Bact_MG10"/>
</dbReference>
<dbReference type="InterPro" id="IPR011625">
    <property type="entry name" value="A2M_N_BRD"/>
</dbReference>
<keyword evidence="2" id="KW-0732">Signal</keyword>
<dbReference type="Pfam" id="PF17973">
    <property type="entry name" value="bMG10"/>
    <property type="match status" value="1"/>
</dbReference>
<reference evidence="6" key="1">
    <citation type="journal article" date="2019" name="Int. J. Syst. Evol. Microbiol.">
        <title>The Global Catalogue of Microorganisms (GCM) 10K type strain sequencing project: providing services to taxonomists for standard genome sequencing and annotation.</title>
        <authorList>
            <consortium name="The Broad Institute Genomics Platform"/>
            <consortium name="The Broad Institute Genome Sequencing Center for Infectious Disease"/>
            <person name="Wu L."/>
            <person name="Ma J."/>
        </authorList>
    </citation>
    <scope>NUCLEOTIDE SEQUENCE [LARGE SCALE GENOMIC DNA]</scope>
    <source>
        <strain evidence="6">KCTC 42742</strain>
    </source>
</reference>
<dbReference type="InterPro" id="IPR002890">
    <property type="entry name" value="MG2"/>
</dbReference>
<proteinExistence type="inferred from homology"/>
<comment type="caution">
    <text evidence="5">The sequence shown here is derived from an EMBL/GenBank/DDBJ whole genome shotgun (WGS) entry which is preliminary data.</text>
</comment>
<evidence type="ECO:0000256" key="1">
    <source>
        <dbReference type="ARBA" id="ARBA00010556"/>
    </source>
</evidence>
<dbReference type="Pfam" id="PF07703">
    <property type="entry name" value="A2M_BRD"/>
    <property type="match status" value="1"/>
</dbReference>
<gene>
    <name evidence="5" type="ORF">ACFOLG_05985</name>
</gene>
<dbReference type="InterPro" id="IPR021868">
    <property type="entry name" value="Alpha_2_Macroglob_MG3"/>
</dbReference>
<dbReference type="SMART" id="SM01360">
    <property type="entry name" value="A2M"/>
    <property type="match status" value="1"/>
</dbReference>
<name>A0ABV7RDA6_9NEIS</name>
<dbReference type="InterPro" id="IPR001599">
    <property type="entry name" value="Macroglobln_a2"/>
</dbReference>
<evidence type="ECO:0000259" key="4">
    <source>
        <dbReference type="SMART" id="SM01360"/>
    </source>
</evidence>
<dbReference type="InterPro" id="IPR051802">
    <property type="entry name" value="YfhM-like"/>
</dbReference>
<feature type="domain" description="Alpha-2-macroglobulin" evidence="4">
    <location>
        <begin position="1224"/>
        <end position="1314"/>
    </location>
</feature>
<dbReference type="RefSeq" id="WP_386089572.1">
    <property type="nucleotide sequence ID" value="NZ_JBHRXN010000011.1"/>
</dbReference>
<organism evidence="5 6">
    <name type="scientific">Vogesella facilis</name>
    <dbReference type="NCBI Taxonomy" id="1655232"/>
    <lineage>
        <taxon>Bacteria</taxon>
        <taxon>Pseudomonadati</taxon>
        <taxon>Pseudomonadota</taxon>
        <taxon>Betaproteobacteria</taxon>
        <taxon>Neisseriales</taxon>
        <taxon>Chromobacteriaceae</taxon>
        <taxon>Vogesella</taxon>
    </lineage>
</organism>
<feature type="signal peptide" evidence="2">
    <location>
        <begin position="1"/>
        <end position="21"/>
    </location>
</feature>
<accession>A0ABV7RDA6</accession>
<sequence>MKTSALLLALAGVFHLAPALAAGVATFSPQGEVTRPSQVRLSFSSAMVRLGDSQAAAPVQWNCQLAARGHWVDDKSWVLDISAPPPANTRCQFTLRAGLKDLQGAALPAASYSFFTGAPSIVQSWPQDGERIEEEQAFVLKLNARAGSLPGLSCQSSALAEQLPLQPLPAAERGVLLRHLKLEQDAASILTVRCGQRLAPDSKLTLHNPRQGGEAQRLDYRVRPPFRATLSCSRDNARGACIPFKPISLAFSSPVLPAQAAAIRLHGADGERQPLLERNHGEALDSISFAPPFTPQQALQLTLPRGFSDEVGRTLQNADKFPLPVRIGAFPPLAKFAAAPFGIIEAAEDASLPVTLRGVEAALPLRGLQLSGMGVVAREDRNMMRWLGKVLRYHESRISVAKGRELESRRLSLLRRRPDARRLALPEQPDSKGRWPFQVVGIPLPQRGLHVVEIESRLLGKALLGANAPMYVRTAALVTNLAVHFKRSPENAAVWVTTLDRAQPVAGAQVRIYDCREQLLWQGNTDKQGVARVDKALQDASCSGEESLEGLFITARARDSKGVEDVSFVRSGWNRGIEAWRFPFPTNTEGEPAIIAHSILDRSLLRAGETVSMKHLLRIQNSKGLAMLKAGELPEVARIRHDGSDDELVLPLNWRKGRYAESSLALPKAAKLGEYSIYLERKGVRGSRDYGQPASPALDGYSLYSGGFRVEEFRLPVMSGRISYPAGAGVPGSPLPLKVNLAWGNGGAARNWPLQVSAMLQARYESPRGYQDFSFNPPRRDGEQDGDPLDGKLLLDKAPLQLDGNGNGKISVDKLPALDRPYWLQAEASLRDPSGETQTISRMIPLWPSALQVGVQVEDWVSVGRKLGIKAVVLDTQGRPQAGRNITLLQLRREYLSSRKRLVGGFYAWEHEETRSDERTLCKGKSDARGMLFCELAPEQAGSLEVIARVEDDKGNPATASQDVWVSGQDEVWFDVDDHDRIDVLPERSSYNPGDIARFQVRMPFRKATAWVAIEREGIVETRVLELSGKQPVIELEVRPEWGPNVYVSVLAVRGRVRDVPWYSFFTWGWKTPLEWWSAYWNEGSDYSPPSSMVDLSRPAFKYGVAEIEVGDKARRLQVTVTPQRKQYGIREQVQVRIQVRMPDGKPAPAGTELAFAAVDDALLRLQPNNSWKLMEAMYQRHSYGVETATAQLEVVGKRHYGRKALPPGGGGGRAPTRELLDTLLLWQPAVVLDANGAANLSVPLNDALTRFRLVAVADVGDNYFGSGEAEVDVVQEVQISNGLPPLVREGDQLAATVTVRNGSARAMTLEVGADWGGGKLPAQRISLPAGEAREVSWPFTVPQDVRELAWTIRAQEPGGKGGDTLAFRQQVEPAVAVTVEQATLLRLDAPRSLPLALPPGALAGKGGVRVSLQSRLGSELPAVRRWFADYPYACLEQRSSKALGLASSEQWARTMAELPLYLDGDGLADYFPLAEGDRGSGSDVLTSYLLQVSQEAGQTIPDGPRQRMLDGLAAFVEGRLARELPISRQDRDARRLGAMLALARHGRFQPAMLDVLDLQLQRWSTAMLVDWLELLQRVPAIPARAERLAQASQLLRSRLSYQGTRLVFSGEEADGAWWLMGSADLNAARLLLVASRLPDWQADVPRLLSGLLARQQRGHWQTTTANLWGQLAVAQFSRQYENVAVSGSSSAELADKRVTATATATAAAMPLLPWPVAGRGTLQLTHQGSGAPWATVQLEAAVKFSGQRYAGYSVKKTLTAVSQQQAGEYRTGDVLKVTLDINAQADMSWVVVDDPIPAGASILGSGLGNDSAIAVAQADERGDGWPDFVERRFAGYRAYYRFVPRGNLKVEYTVRLNNPGQFQLPATRVEAMYAPGVFGMLANAPFRVARAQ</sequence>
<dbReference type="Pfam" id="PF01835">
    <property type="entry name" value="MG2"/>
    <property type="match status" value="1"/>
</dbReference>
<dbReference type="PANTHER" id="PTHR40094:SF1">
    <property type="entry name" value="UBIQUITIN DOMAIN-CONTAINING PROTEIN"/>
    <property type="match status" value="1"/>
</dbReference>
<protein>
    <submittedName>
        <fullName evidence="5">MG2 domain-containing protein</fullName>
    </submittedName>
</protein>
<dbReference type="SMART" id="SM01359">
    <property type="entry name" value="A2M_N_2"/>
    <property type="match status" value="1"/>
</dbReference>
<evidence type="ECO:0000259" key="3">
    <source>
        <dbReference type="SMART" id="SM01359"/>
    </source>
</evidence>
<evidence type="ECO:0000256" key="2">
    <source>
        <dbReference type="SAM" id="SignalP"/>
    </source>
</evidence>
<dbReference type="Proteomes" id="UP001595741">
    <property type="component" value="Unassembled WGS sequence"/>
</dbReference>
<dbReference type="Pfam" id="PF11974">
    <property type="entry name" value="bMG3"/>
    <property type="match status" value="1"/>
</dbReference>
<feature type="chain" id="PRO_5046162884" evidence="2">
    <location>
        <begin position="22"/>
        <end position="1893"/>
    </location>
</feature>
<evidence type="ECO:0000313" key="6">
    <source>
        <dbReference type="Proteomes" id="UP001595741"/>
    </source>
</evidence>
<comment type="similarity">
    <text evidence="1">Belongs to the protease inhibitor I39 (alpha-2-macroglobulin) family. Bacterial alpha-2-macroglobulin subfamily.</text>
</comment>